<feature type="coiled-coil region" evidence="1">
    <location>
        <begin position="446"/>
        <end position="494"/>
    </location>
</feature>
<proteinExistence type="predicted"/>
<dbReference type="WBParaSite" id="SVE_0911100.1">
    <property type="protein sequence ID" value="SVE_0911100.1"/>
    <property type="gene ID" value="SVE_0911100"/>
</dbReference>
<sequence>MNMNFGWASKMAKNALLQAQQKIDQVLEITPEEEEVNSIINDSSSQKDINICNVDEGEEECNEEIKNADEESLLVFTPSNSWHVCHSEGTVVESEPNPSRDEDTPGAVLNLDSSPSTISPNHDSASVIRENINFIKDNGDHDAWESNVSSPDRKNNDHFETETVASSDIEVIKQADEWSSVSGPVHNDNFTIVQNRIDNVLNQVANSSEQVKEMDTIIKNMTIQIDMRDSRINELTRLSKKGESEIGILKQKIKIMEKELKEHNLLKKAKNENEKTISELKEEGMKLSEKLGQKDKEIKKLKAINQENANIKAEFQQVTERANDLTKALDIKNNEIKNIINKYEEESKNDKIEINNLRSEVENLRQSWNSKENMYETRMCDIDDYKTQLEDERKNLKKLKERLKESQYDNEELKSKLQARAEQSVFDNIDLTKAIAEIEDNLKMTIISFENERQQFLDKISELEKISMEREVLYKSLDKRYQTEKLKVEELEIKFEKTRAILKLIPGVLEDFVKRTTIYRTNDIICKKFSHLDNIMSRLQKNFSLLNKKYDLIKERNNAVLNAEQNMGIIMKNENLNKNNMSGVFNTTIIDNNDFINDKSNKSGERPLSPIRIDWYIGGSCENCDNMYKYVSDIKELADASLANKRTILTLQEELKVLREKYAFLEEKETENKVLLDEALQMLGEKIETIEELKQDFIDLEEQYKQTMFDLLQKMSS</sequence>
<feature type="coiled-coil region" evidence="1">
    <location>
        <begin position="648"/>
        <end position="710"/>
    </location>
</feature>
<dbReference type="Proteomes" id="UP000035680">
    <property type="component" value="Unassembled WGS sequence"/>
</dbReference>
<dbReference type="AlphaFoldDB" id="A0A0K0FJN6"/>
<protein>
    <submittedName>
        <fullName evidence="3">TMF_TATA_bd domain-containing protein</fullName>
    </submittedName>
</protein>
<organism evidence="2 3">
    <name type="scientific">Strongyloides venezuelensis</name>
    <name type="common">Threadworm</name>
    <dbReference type="NCBI Taxonomy" id="75913"/>
    <lineage>
        <taxon>Eukaryota</taxon>
        <taxon>Metazoa</taxon>
        <taxon>Ecdysozoa</taxon>
        <taxon>Nematoda</taxon>
        <taxon>Chromadorea</taxon>
        <taxon>Rhabditida</taxon>
        <taxon>Tylenchina</taxon>
        <taxon>Panagrolaimomorpha</taxon>
        <taxon>Strongyloidoidea</taxon>
        <taxon>Strongyloididae</taxon>
        <taxon>Strongyloides</taxon>
    </lineage>
</organism>
<evidence type="ECO:0000256" key="1">
    <source>
        <dbReference type="SAM" id="Coils"/>
    </source>
</evidence>
<dbReference type="STRING" id="75913.A0A0K0FJN6"/>
<keyword evidence="2" id="KW-1185">Reference proteome</keyword>
<reference evidence="3" key="2">
    <citation type="submission" date="2015-08" db="UniProtKB">
        <authorList>
            <consortium name="WormBaseParasite"/>
        </authorList>
    </citation>
    <scope>IDENTIFICATION</scope>
</reference>
<reference evidence="2" key="1">
    <citation type="submission" date="2014-07" db="EMBL/GenBank/DDBJ databases">
        <authorList>
            <person name="Martin A.A"/>
            <person name="De Silva N."/>
        </authorList>
    </citation>
    <scope>NUCLEOTIDE SEQUENCE</scope>
</reference>
<accession>A0A0K0FJN6</accession>
<name>A0A0K0FJN6_STRVS</name>
<keyword evidence="1" id="KW-0175">Coiled coil</keyword>
<evidence type="ECO:0000313" key="2">
    <source>
        <dbReference type="Proteomes" id="UP000035680"/>
    </source>
</evidence>
<evidence type="ECO:0000313" key="3">
    <source>
        <dbReference type="WBParaSite" id="SVE_0911100.1"/>
    </source>
</evidence>
<feature type="coiled-coil region" evidence="1">
    <location>
        <begin position="246"/>
        <end position="416"/>
    </location>
</feature>